<protein>
    <recommendedName>
        <fullName evidence="3">Toxin</fullName>
    </recommendedName>
</protein>
<evidence type="ECO:0000256" key="3">
    <source>
        <dbReference type="PIRNR" id="PIRNR029218"/>
    </source>
</evidence>
<dbReference type="InterPro" id="IPR035093">
    <property type="entry name" value="RelE/ParE_toxin_dom_sf"/>
</dbReference>
<comment type="caution">
    <text evidence="4">The sequence shown here is derived from an EMBL/GenBank/DDBJ whole genome shotgun (WGS) entry which is preliminary data.</text>
</comment>
<proteinExistence type="inferred from homology"/>
<organism evidence="4 5">
    <name type="scientific">Flavobacterium suzhouense</name>
    <dbReference type="NCBI Taxonomy" id="1529638"/>
    <lineage>
        <taxon>Bacteria</taxon>
        <taxon>Pseudomonadati</taxon>
        <taxon>Bacteroidota</taxon>
        <taxon>Flavobacteriia</taxon>
        <taxon>Flavobacteriales</taxon>
        <taxon>Flavobacteriaceae</taxon>
        <taxon>Flavobacterium</taxon>
    </lineage>
</organism>
<accession>A0ABW5P091</accession>
<evidence type="ECO:0000313" key="5">
    <source>
        <dbReference type="Proteomes" id="UP001597480"/>
    </source>
</evidence>
<dbReference type="InterPro" id="IPR051803">
    <property type="entry name" value="TA_system_RelE-like_toxin"/>
</dbReference>
<name>A0ABW5P091_9FLAO</name>
<dbReference type="EMBL" id="JBHUMD010000030">
    <property type="protein sequence ID" value="MFD2603758.1"/>
    <property type="molecule type" value="Genomic_DNA"/>
</dbReference>
<evidence type="ECO:0000313" key="4">
    <source>
        <dbReference type="EMBL" id="MFD2603758.1"/>
    </source>
</evidence>
<keyword evidence="5" id="KW-1185">Reference proteome</keyword>
<gene>
    <name evidence="4" type="ORF">ACFSR3_16965</name>
</gene>
<reference evidence="5" key="1">
    <citation type="journal article" date="2019" name="Int. J. Syst. Evol. Microbiol.">
        <title>The Global Catalogue of Microorganisms (GCM) 10K type strain sequencing project: providing services to taxonomists for standard genome sequencing and annotation.</title>
        <authorList>
            <consortium name="The Broad Institute Genomics Platform"/>
            <consortium name="The Broad Institute Genome Sequencing Center for Infectious Disease"/>
            <person name="Wu L."/>
            <person name="Ma J."/>
        </authorList>
    </citation>
    <scope>NUCLEOTIDE SEQUENCE [LARGE SCALE GENOMIC DNA]</scope>
    <source>
        <strain evidence="5">KCTC 42107</strain>
    </source>
</reference>
<comment type="similarity">
    <text evidence="1 3">Belongs to the RelE toxin family.</text>
</comment>
<keyword evidence="2" id="KW-1277">Toxin-antitoxin system</keyword>
<evidence type="ECO:0000256" key="2">
    <source>
        <dbReference type="ARBA" id="ARBA00022649"/>
    </source>
</evidence>
<dbReference type="PANTHER" id="PTHR33755:SF9">
    <property type="entry name" value="TOXIN PARE1"/>
    <property type="match status" value="1"/>
</dbReference>
<dbReference type="InterPro" id="IPR007712">
    <property type="entry name" value="RelE/ParE_toxin"/>
</dbReference>
<dbReference type="Pfam" id="PF05016">
    <property type="entry name" value="ParE_toxin"/>
    <property type="match status" value="1"/>
</dbReference>
<dbReference type="RefSeq" id="WP_379822710.1">
    <property type="nucleotide sequence ID" value="NZ_JBHUMD010000030.1"/>
</dbReference>
<sequence>MAKFHFLNKALDDLTEIWEYTIDEWSEKQADRYYSLLIDSCTELAENPYLGKLYNEISHNLYGHKSAEHIIFYFIIDSQEIEIVRILHGRMDLNRKF</sequence>
<dbReference type="InterPro" id="IPR028344">
    <property type="entry name" value="ParE1/4"/>
</dbReference>
<dbReference type="PANTHER" id="PTHR33755">
    <property type="entry name" value="TOXIN PARE1-RELATED"/>
    <property type="match status" value="1"/>
</dbReference>
<dbReference type="PIRSF" id="PIRSF029218">
    <property type="entry name" value="ParE"/>
    <property type="match status" value="1"/>
</dbReference>
<dbReference type="Gene3D" id="3.30.2310.20">
    <property type="entry name" value="RelE-like"/>
    <property type="match status" value="1"/>
</dbReference>
<evidence type="ECO:0000256" key="1">
    <source>
        <dbReference type="ARBA" id="ARBA00006226"/>
    </source>
</evidence>
<dbReference type="Proteomes" id="UP001597480">
    <property type="component" value="Unassembled WGS sequence"/>
</dbReference>